<evidence type="ECO:0000313" key="5">
    <source>
        <dbReference type="Proteomes" id="UP000199518"/>
    </source>
</evidence>
<evidence type="ECO:0000256" key="3">
    <source>
        <dbReference type="HAMAP-Rule" id="MF_01440"/>
    </source>
</evidence>
<dbReference type="InterPro" id="IPR038592">
    <property type="entry name" value="CheD-like_sf"/>
</dbReference>
<dbReference type="InterPro" id="IPR011324">
    <property type="entry name" value="Cytotoxic_necrot_fac-like_cat"/>
</dbReference>
<dbReference type="PANTHER" id="PTHR35147:SF1">
    <property type="entry name" value="CHEMORECEPTOR GLUTAMINE DEAMIDASE CHED-RELATED"/>
    <property type="match status" value="1"/>
</dbReference>
<name>A0A1I3CJN6_9PLAN</name>
<keyword evidence="5" id="KW-1185">Reference proteome</keyword>
<protein>
    <recommendedName>
        <fullName evidence="3">Probable chemoreceptor glutamine deamidase CheD</fullName>
        <ecNumber evidence="3">3.5.1.44</ecNumber>
    </recommendedName>
</protein>
<dbReference type="Pfam" id="PF03975">
    <property type="entry name" value="CheD"/>
    <property type="match status" value="1"/>
</dbReference>
<dbReference type="PANTHER" id="PTHR35147">
    <property type="entry name" value="CHEMORECEPTOR GLUTAMINE DEAMIDASE CHED-RELATED"/>
    <property type="match status" value="1"/>
</dbReference>
<accession>A0A1I3CJN6</accession>
<comment type="catalytic activity">
    <reaction evidence="3">
        <text>L-glutaminyl-[protein] + H2O = L-glutamyl-[protein] + NH4(+)</text>
        <dbReference type="Rhea" id="RHEA:16441"/>
        <dbReference type="Rhea" id="RHEA-COMP:10207"/>
        <dbReference type="Rhea" id="RHEA-COMP:10208"/>
        <dbReference type="ChEBI" id="CHEBI:15377"/>
        <dbReference type="ChEBI" id="CHEBI:28938"/>
        <dbReference type="ChEBI" id="CHEBI:29973"/>
        <dbReference type="ChEBI" id="CHEBI:30011"/>
        <dbReference type="EC" id="3.5.1.44"/>
    </reaction>
</comment>
<gene>
    <name evidence="3" type="primary">cheD</name>
    <name evidence="4" type="ORF">SAMN05421753_102307</name>
</gene>
<sequence>MIDGGERLQLVTTGEAVVKIGELGLAGGAGVLRTLLGSCIGLCVYDRQRRIGGLAHIVLPDSHGRQDSLGKYADTAVPELIRQITLAGGRAGSLNAKIAGGADMFAAAKTMTVGSQNRTAVLACLKLRDIPVLKDHCGGEQGRRMYFFPETGRVRIEIVGQEPVDL</sequence>
<dbReference type="AlphaFoldDB" id="A0A1I3CJN6"/>
<dbReference type="EC" id="3.5.1.44" evidence="3"/>
<dbReference type="GO" id="GO:0050568">
    <property type="term" value="F:protein-glutamine glutaminase activity"/>
    <property type="evidence" value="ECO:0007669"/>
    <property type="project" value="UniProtKB-UniRule"/>
</dbReference>
<dbReference type="InterPro" id="IPR005659">
    <property type="entry name" value="Chemorcpt_Glu_NH3ase_CheD"/>
</dbReference>
<dbReference type="SUPFAM" id="SSF64438">
    <property type="entry name" value="CNF1/YfiH-like putative cysteine hydrolases"/>
    <property type="match status" value="1"/>
</dbReference>
<evidence type="ECO:0000256" key="1">
    <source>
        <dbReference type="ARBA" id="ARBA00022500"/>
    </source>
</evidence>
<evidence type="ECO:0000256" key="2">
    <source>
        <dbReference type="ARBA" id="ARBA00022801"/>
    </source>
</evidence>
<organism evidence="4 5">
    <name type="scientific">Planctomicrobium piriforme</name>
    <dbReference type="NCBI Taxonomy" id="1576369"/>
    <lineage>
        <taxon>Bacteria</taxon>
        <taxon>Pseudomonadati</taxon>
        <taxon>Planctomycetota</taxon>
        <taxon>Planctomycetia</taxon>
        <taxon>Planctomycetales</taxon>
        <taxon>Planctomycetaceae</taxon>
        <taxon>Planctomicrobium</taxon>
    </lineage>
</organism>
<dbReference type="EMBL" id="FOQD01000002">
    <property type="protein sequence ID" value="SFH74648.1"/>
    <property type="molecule type" value="Genomic_DNA"/>
</dbReference>
<comment type="similarity">
    <text evidence="3">Belongs to the CheD family.</text>
</comment>
<dbReference type="GO" id="GO:0006935">
    <property type="term" value="P:chemotaxis"/>
    <property type="evidence" value="ECO:0007669"/>
    <property type="project" value="UniProtKB-UniRule"/>
</dbReference>
<dbReference type="Gene3D" id="3.30.1330.200">
    <property type="match status" value="1"/>
</dbReference>
<dbReference type="Proteomes" id="UP000199518">
    <property type="component" value="Unassembled WGS sequence"/>
</dbReference>
<keyword evidence="1 3" id="KW-0145">Chemotaxis</keyword>
<evidence type="ECO:0000313" key="4">
    <source>
        <dbReference type="EMBL" id="SFH74648.1"/>
    </source>
</evidence>
<keyword evidence="2 3" id="KW-0378">Hydrolase</keyword>
<reference evidence="5" key="1">
    <citation type="submission" date="2016-10" db="EMBL/GenBank/DDBJ databases">
        <authorList>
            <person name="Varghese N."/>
            <person name="Submissions S."/>
        </authorList>
    </citation>
    <scope>NUCLEOTIDE SEQUENCE [LARGE SCALE GENOMIC DNA]</scope>
    <source>
        <strain evidence="5">DSM 26348</strain>
    </source>
</reference>
<dbReference type="STRING" id="1576369.SAMN05421753_102307"/>
<dbReference type="CDD" id="cd16352">
    <property type="entry name" value="CheD"/>
    <property type="match status" value="1"/>
</dbReference>
<proteinExistence type="inferred from homology"/>
<comment type="function">
    <text evidence="3">Probably deamidates glutamine residues to glutamate on methyl-accepting chemotaxis receptors (MCPs), playing an important role in chemotaxis.</text>
</comment>
<dbReference type="HAMAP" id="MF_01440">
    <property type="entry name" value="CheD"/>
    <property type="match status" value="1"/>
</dbReference>